<accession>A0AC34FPP3</accession>
<dbReference type="WBParaSite" id="ES5_v2.g19327.t1">
    <property type="protein sequence ID" value="ES5_v2.g19327.t1"/>
    <property type="gene ID" value="ES5_v2.g19327"/>
</dbReference>
<reference evidence="2" key="1">
    <citation type="submission" date="2022-11" db="UniProtKB">
        <authorList>
            <consortium name="WormBaseParasite"/>
        </authorList>
    </citation>
    <scope>IDENTIFICATION</scope>
</reference>
<protein>
    <submittedName>
        <fullName evidence="2">Uncharacterized protein</fullName>
    </submittedName>
</protein>
<name>A0AC34FPP3_9BILA</name>
<sequence length="132" mass="15098">MAAFKYCLVILLAISVAVVLCEEIKEERNDQLLTKNWGENTVGRAEAKCRYELQESVSIKYYYLIASGICALSVVFLLLSIGVFFYVQRYLMREMDEAVYKCQDVMDACMVSLIPNSLLDDIGEKENKKKDN</sequence>
<evidence type="ECO:0000313" key="2">
    <source>
        <dbReference type="WBParaSite" id="ES5_v2.g19327.t1"/>
    </source>
</evidence>
<evidence type="ECO:0000313" key="1">
    <source>
        <dbReference type="Proteomes" id="UP000887579"/>
    </source>
</evidence>
<proteinExistence type="predicted"/>
<organism evidence="1 2">
    <name type="scientific">Panagrolaimus sp. ES5</name>
    <dbReference type="NCBI Taxonomy" id="591445"/>
    <lineage>
        <taxon>Eukaryota</taxon>
        <taxon>Metazoa</taxon>
        <taxon>Ecdysozoa</taxon>
        <taxon>Nematoda</taxon>
        <taxon>Chromadorea</taxon>
        <taxon>Rhabditida</taxon>
        <taxon>Tylenchina</taxon>
        <taxon>Panagrolaimomorpha</taxon>
        <taxon>Panagrolaimoidea</taxon>
        <taxon>Panagrolaimidae</taxon>
        <taxon>Panagrolaimus</taxon>
    </lineage>
</organism>
<dbReference type="Proteomes" id="UP000887579">
    <property type="component" value="Unplaced"/>
</dbReference>